<evidence type="ECO:0000313" key="11">
    <source>
        <dbReference type="Proteomes" id="UP000645257"/>
    </source>
</evidence>
<evidence type="ECO:0000256" key="1">
    <source>
        <dbReference type="ARBA" id="ARBA00008136"/>
    </source>
</evidence>
<keyword evidence="4 8" id="KW-0378">Hydrolase</keyword>
<dbReference type="EC" id="3.4.-.-" evidence="8"/>
<keyword evidence="3" id="KW-0227">DNA damage</keyword>
<evidence type="ECO:0000256" key="5">
    <source>
        <dbReference type="ARBA" id="ARBA00023124"/>
    </source>
</evidence>
<comment type="caution">
    <text evidence="10">The sequence shown here is derived from an EMBL/GenBank/DDBJ whole genome shotgun (WGS) entry which is preliminary data.</text>
</comment>
<dbReference type="Pfam" id="PF02586">
    <property type="entry name" value="SRAP"/>
    <property type="match status" value="1"/>
</dbReference>
<dbReference type="GO" id="GO:0008233">
    <property type="term" value="F:peptidase activity"/>
    <property type="evidence" value="ECO:0007669"/>
    <property type="project" value="UniProtKB-KW"/>
</dbReference>
<dbReference type="InterPro" id="IPR003738">
    <property type="entry name" value="SRAP"/>
</dbReference>
<dbReference type="InterPro" id="IPR036590">
    <property type="entry name" value="SRAP-like"/>
</dbReference>
<evidence type="ECO:0000256" key="4">
    <source>
        <dbReference type="ARBA" id="ARBA00022801"/>
    </source>
</evidence>
<dbReference type="AlphaFoldDB" id="A0A918P589"/>
<reference evidence="10" key="1">
    <citation type="journal article" date="2014" name="Int. J. Syst. Evol. Microbiol.">
        <title>Complete genome sequence of Corynebacterium casei LMG S-19264T (=DSM 44701T), isolated from a smear-ripened cheese.</title>
        <authorList>
            <consortium name="US DOE Joint Genome Institute (JGI-PGF)"/>
            <person name="Walter F."/>
            <person name="Albersmeier A."/>
            <person name="Kalinowski J."/>
            <person name="Ruckert C."/>
        </authorList>
    </citation>
    <scope>NUCLEOTIDE SEQUENCE</scope>
    <source>
        <strain evidence="10">KCTC 32182</strain>
    </source>
</reference>
<name>A0A918P589_9NEIS</name>
<evidence type="ECO:0000256" key="9">
    <source>
        <dbReference type="SAM" id="MobiDB-lite"/>
    </source>
</evidence>
<keyword evidence="6" id="KW-0238">DNA-binding</keyword>
<evidence type="ECO:0000256" key="2">
    <source>
        <dbReference type="ARBA" id="ARBA00022670"/>
    </source>
</evidence>
<comment type="similarity">
    <text evidence="1 8">Belongs to the SOS response-associated peptidase family.</text>
</comment>
<keyword evidence="11" id="KW-1185">Reference proteome</keyword>
<dbReference type="Gene3D" id="3.90.1680.10">
    <property type="entry name" value="SOS response associated peptidase-like"/>
    <property type="match status" value="1"/>
</dbReference>
<feature type="region of interest" description="Disordered" evidence="9">
    <location>
        <begin position="203"/>
        <end position="222"/>
    </location>
</feature>
<dbReference type="PANTHER" id="PTHR13604:SF0">
    <property type="entry name" value="ABASIC SITE PROCESSING PROTEIN HMCES"/>
    <property type="match status" value="1"/>
</dbReference>
<dbReference type="GO" id="GO:0016829">
    <property type="term" value="F:lyase activity"/>
    <property type="evidence" value="ECO:0007669"/>
    <property type="project" value="UniProtKB-KW"/>
</dbReference>
<protein>
    <recommendedName>
        <fullName evidence="8">Abasic site processing protein</fullName>
        <ecNumber evidence="8">3.4.-.-</ecNumber>
    </recommendedName>
</protein>
<dbReference type="GO" id="GO:0106300">
    <property type="term" value="P:protein-DNA covalent cross-linking repair"/>
    <property type="evidence" value="ECO:0007669"/>
    <property type="project" value="InterPro"/>
</dbReference>
<dbReference type="GO" id="GO:0003697">
    <property type="term" value="F:single-stranded DNA binding"/>
    <property type="evidence" value="ECO:0007669"/>
    <property type="project" value="InterPro"/>
</dbReference>
<gene>
    <name evidence="10" type="ORF">GCM10011289_30630</name>
</gene>
<dbReference type="PANTHER" id="PTHR13604">
    <property type="entry name" value="DC12-RELATED"/>
    <property type="match status" value="1"/>
</dbReference>
<dbReference type="RefSeq" id="WP_189535917.1">
    <property type="nucleotide sequence ID" value="NZ_BMYX01000020.1"/>
</dbReference>
<evidence type="ECO:0000313" key="10">
    <source>
        <dbReference type="EMBL" id="GGY24867.1"/>
    </source>
</evidence>
<keyword evidence="5" id="KW-0190">Covalent protein-DNA linkage</keyword>
<dbReference type="EMBL" id="BMYX01000020">
    <property type="protein sequence ID" value="GGY24867.1"/>
    <property type="molecule type" value="Genomic_DNA"/>
</dbReference>
<dbReference type="GO" id="GO:0006508">
    <property type="term" value="P:proteolysis"/>
    <property type="evidence" value="ECO:0007669"/>
    <property type="project" value="UniProtKB-KW"/>
</dbReference>
<reference evidence="10" key="2">
    <citation type="submission" date="2020-09" db="EMBL/GenBank/DDBJ databases">
        <authorList>
            <person name="Sun Q."/>
            <person name="Kim S."/>
        </authorList>
    </citation>
    <scope>NUCLEOTIDE SEQUENCE</scope>
    <source>
        <strain evidence="10">KCTC 32182</strain>
    </source>
</reference>
<dbReference type="Proteomes" id="UP000645257">
    <property type="component" value="Unassembled WGS sequence"/>
</dbReference>
<evidence type="ECO:0000256" key="3">
    <source>
        <dbReference type="ARBA" id="ARBA00022763"/>
    </source>
</evidence>
<dbReference type="SUPFAM" id="SSF143081">
    <property type="entry name" value="BB1717-like"/>
    <property type="match status" value="1"/>
</dbReference>
<evidence type="ECO:0000256" key="8">
    <source>
        <dbReference type="RuleBase" id="RU364100"/>
    </source>
</evidence>
<keyword evidence="2 8" id="KW-0645">Protease</keyword>
<keyword evidence="7" id="KW-0456">Lyase</keyword>
<accession>A0A918P589</accession>
<evidence type="ECO:0000256" key="7">
    <source>
        <dbReference type="ARBA" id="ARBA00023239"/>
    </source>
</evidence>
<organism evidence="10 11">
    <name type="scientific">Paludibacterium paludis</name>
    <dbReference type="NCBI Taxonomy" id="1225769"/>
    <lineage>
        <taxon>Bacteria</taxon>
        <taxon>Pseudomonadati</taxon>
        <taxon>Pseudomonadota</taxon>
        <taxon>Betaproteobacteria</taxon>
        <taxon>Neisseriales</taxon>
        <taxon>Chromobacteriaceae</taxon>
        <taxon>Paludibacterium</taxon>
    </lineage>
</organism>
<proteinExistence type="inferred from homology"/>
<sequence length="222" mass="24611">MCINFLTPDPRRLAEHFDVDTETFDWPAEVWQDGLAPIIVGSRGGARVILASFGLIPRRHLPAKSAWTTMNARSETLDARPAYRAHWLAGRRCLVPMQGFYEPCYESGKAVRWRVGRADGALFAAAGVWRPWKEDNGAVSHAFTLITVNADHHPLLNRLHRPGDEKRSLAIIGDADRGAWLGDGPPAEVKRLWFLPPADQLVTGPAPARVEPPGPRQGDLFD</sequence>
<evidence type="ECO:0000256" key="6">
    <source>
        <dbReference type="ARBA" id="ARBA00023125"/>
    </source>
</evidence>